<reference evidence="2 3" key="1">
    <citation type="submission" date="2019-06" db="EMBL/GenBank/DDBJ databases">
        <title>Sequencing the genomes of 1000 actinobacteria strains.</title>
        <authorList>
            <person name="Klenk H.-P."/>
        </authorList>
    </citation>
    <scope>NUCLEOTIDE SEQUENCE [LARGE SCALE GENOMIC DNA]</scope>
    <source>
        <strain evidence="2 3">DSM 8251</strain>
    </source>
</reference>
<dbReference type="Proteomes" id="UP000316196">
    <property type="component" value="Unassembled WGS sequence"/>
</dbReference>
<organism evidence="2 3">
    <name type="scientific">Propioniferax innocua</name>
    <dbReference type="NCBI Taxonomy" id="1753"/>
    <lineage>
        <taxon>Bacteria</taxon>
        <taxon>Bacillati</taxon>
        <taxon>Actinomycetota</taxon>
        <taxon>Actinomycetes</taxon>
        <taxon>Propionibacteriales</taxon>
        <taxon>Propionibacteriaceae</taxon>
        <taxon>Propioniferax</taxon>
    </lineage>
</organism>
<protein>
    <recommendedName>
        <fullName evidence="1">SAV-6107-like HEPN domain-containing protein</fullName>
    </recommendedName>
</protein>
<name>A0A542ZBK5_9ACTN</name>
<gene>
    <name evidence="2" type="ORF">FB460_1556</name>
</gene>
<feature type="domain" description="SAV-6107-like HEPN" evidence="1">
    <location>
        <begin position="55"/>
        <end position="149"/>
    </location>
</feature>
<evidence type="ECO:0000313" key="3">
    <source>
        <dbReference type="Proteomes" id="UP000316196"/>
    </source>
</evidence>
<evidence type="ECO:0000313" key="2">
    <source>
        <dbReference type="EMBL" id="TQL57716.1"/>
    </source>
</evidence>
<dbReference type="InterPro" id="IPR040891">
    <property type="entry name" value="HEPN_SAV_6107"/>
</dbReference>
<dbReference type="AlphaFoldDB" id="A0A542ZBK5"/>
<sequence>MDAAEPLAQTQGVVMFSSPSSLAAYNSSAPVPAEPDDSVTPAADLRRARAALLAAELADSASERYVAAHRAALQGAAAVFRLRGRGVRRLGQPVQMWHLLAVLAPELGEWAGFFELLHPRVAAVSAGARVGQRQADDLLRDAETFLDDVGAMLNDHARGDAPQHAGMRFRAEAHREAGQGA</sequence>
<dbReference type="Pfam" id="PF18726">
    <property type="entry name" value="HEPN_SAV_6107"/>
    <property type="match status" value="1"/>
</dbReference>
<proteinExistence type="predicted"/>
<evidence type="ECO:0000259" key="1">
    <source>
        <dbReference type="Pfam" id="PF18726"/>
    </source>
</evidence>
<dbReference type="RefSeq" id="WP_211345906.1">
    <property type="nucleotide sequence ID" value="NZ_BAAAMD010000003.1"/>
</dbReference>
<accession>A0A542ZBK5</accession>
<comment type="caution">
    <text evidence="2">The sequence shown here is derived from an EMBL/GenBank/DDBJ whole genome shotgun (WGS) entry which is preliminary data.</text>
</comment>
<dbReference type="EMBL" id="VFOR01000002">
    <property type="protein sequence ID" value="TQL57716.1"/>
    <property type="molecule type" value="Genomic_DNA"/>
</dbReference>
<keyword evidence="3" id="KW-1185">Reference proteome</keyword>